<proteinExistence type="predicted"/>
<comment type="caution">
    <text evidence="2">The sequence shown here is derived from an EMBL/GenBank/DDBJ whole genome shotgun (WGS) entry which is preliminary data.</text>
</comment>
<keyword evidence="3" id="KW-1185">Reference proteome</keyword>
<dbReference type="InterPro" id="IPR017896">
    <property type="entry name" value="4Fe4S_Fe-S-bd"/>
</dbReference>
<evidence type="ECO:0000313" key="2">
    <source>
        <dbReference type="EMBL" id="KXK66225.1"/>
    </source>
</evidence>
<sequence>MAKDCLGKPQSKLYPYGYPVQIEQRNCLPCGNCKEACLAGAVIYRGFADEK</sequence>
<accession>A0A136Q6B4</accession>
<organism evidence="2 3">
    <name type="scientific">Christensenella minuta</name>
    <dbReference type="NCBI Taxonomy" id="626937"/>
    <lineage>
        <taxon>Bacteria</taxon>
        <taxon>Bacillati</taxon>
        <taxon>Bacillota</taxon>
        <taxon>Clostridia</taxon>
        <taxon>Christensenellales</taxon>
        <taxon>Christensenellaceae</taxon>
        <taxon>Christensenella</taxon>
    </lineage>
</organism>
<reference evidence="2 3" key="1">
    <citation type="submission" date="2016-02" db="EMBL/GenBank/DDBJ databases">
        <authorList>
            <person name="Wen L."/>
            <person name="He K."/>
            <person name="Yang H."/>
        </authorList>
    </citation>
    <scope>NUCLEOTIDE SEQUENCE [LARGE SCALE GENOMIC DNA]</scope>
    <source>
        <strain evidence="2 3">DSM 22607</strain>
    </source>
</reference>
<protein>
    <recommendedName>
        <fullName evidence="1">4Fe-4S ferredoxin-type domain-containing protein</fullName>
    </recommendedName>
</protein>
<name>A0A136Q6B4_9FIRM</name>
<evidence type="ECO:0000313" key="3">
    <source>
        <dbReference type="Proteomes" id="UP000070366"/>
    </source>
</evidence>
<dbReference type="Proteomes" id="UP000070366">
    <property type="component" value="Unassembled WGS sequence"/>
</dbReference>
<evidence type="ECO:0000259" key="1">
    <source>
        <dbReference type="PROSITE" id="PS51379"/>
    </source>
</evidence>
<dbReference type="PROSITE" id="PS51379">
    <property type="entry name" value="4FE4S_FER_2"/>
    <property type="match status" value="1"/>
</dbReference>
<feature type="domain" description="4Fe-4S ferredoxin-type" evidence="1">
    <location>
        <begin position="18"/>
        <end position="47"/>
    </location>
</feature>
<dbReference type="SUPFAM" id="SSF54862">
    <property type="entry name" value="4Fe-4S ferredoxins"/>
    <property type="match status" value="1"/>
</dbReference>
<dbReference type="STRING" id="626937.HMPREF3293_00962"/>
<gene>
    <name evidence="2" type="ORF">HMPREF3293_00962</name>
</gene>
<dbReference type="EMBL" id="LSZW01000047">
    <property type="protein sequence ID" value="KXK66225.1"/>
    <property type="molecule type" value="Genomic_DNA"/>
</dbReference>
<dbReference type="AlphaFoldDB" id="A0A136Q6B4"/>